<dbReference type="KEGG" id="lcm:106703880"/>
<dbReference type="PANTHER" id="PTHR38808">
    <property type="entry name" value="TRANSMEMBRANE PROTEIN 95"/>
    <property type="match status" value="1"/>
</dbReference>
<keyword evidence="2" id="KW-0732">Signal</keyword>
<organism evidence="3 4">
    <name type="scientific">Latimeria chalumnae</name>
    <name type="common">Coelacanth</name>
    <dbReference type="NCBI Taxonomy" id="7897"/>
    <lineage>
        <taxon>Eukaryota</taxon>
        <taxon>Metazoa</taxon>
        <taxon>Chordata</taxon>
        <taxon>Craniata</taxon>
        <taxon>Vertebrata</taxon>
        <taxon>Euteleostomi</taxon>
        <taxon>Coelacanthiformes</taxon>
        <taxon>Coelacanthidae</taxon>
        <taxon>Latimeria</taxon>
    </lineage>
</organism>
<keyword evidence="4" id="KW-1185">Reference proteome</keyword>
<dbReference type="FunCoup" id="M3XHZ1">
    <property type="interactions" value="5"/>
</dbReference>
<dbReference type="HOGENOM" id="CLU_130463_0_0_1"/>
<dbReference type="STRING" id="7897.ENSLACP00000022347"/>
<name>M3XHZ1_LATCH</name>
<dbReference type="EMBL" id="AFYH01089116">
    <property type="status" value="NOT_ANNOTATED_CDS"/>
    <property type="molecule type" value="Genomic_DNA"/>
</dbReference>
<evidence type="ECO:0000313" key="4">
    <source>
        <dbReference type="Proteomes" id="UP000008672"/>
    </source>
</evidence>
<dbReference type="Pfam" id="PF15203">
    <property type="entry name" value="TMEM95"/>
    <property type="match status" value="1"/>
</dbReference>
<dbReference type="GeneTree" id="ENSGT00390000018162"/>
<keyword evidence="1" id="KW-0812">Transmembrane</keyword>
<evidence type="ECO:0000256" key="1">
    <source>
        <dbReference type="SAM" id="Phobius"/>
    </source>
</evidence>
<keyword evidence="1" id="KW-0472">Membrane</keyword>
<keyword evidence="1" id="KW-1133">Transmembrane helix</keyword>
<evidence type="ECO:0000256" key="2">
    <source>
        <dbReference type="SAM" id="SignalP"/>
    </source>
</evidence>
<dbReference type="eggNOG" id="ENOG502S64R">
    <property type="taxonomic scope" value="Eukaryota"/>
</dbReference>
<reference evidence="4" key="1">
    <citation type="submission" date="2011-08" db="EMBL/GenBank/DDBJ databases">
        <title>The draft genome of Latimeria chalumnae.</title>
        <authorList>
            <person name="Di Palma F."/>
            <person name="Alfoldi J."/>
            <person name="Johnson J."/>
            <person name="Berlin A."/>
            <person name="Gnerre S."/>
            <person name="Jaffe D."/>
            <person name="MacCallum I."/>
            <person name="Young S."/>
            <person name="Walker B.J."/>
            <person name="Lander E."/>
            <person name="Lindblad-Toh K."/>
        </authorList>
    </citation>
    <scope>NUCLEOTIDE SEQUENCE [LARGE SCALE GENOMIC DNA]</scope>
    <source>
        <strain evidence="4">Wild caught</strain>
    </source>
</reference>
<protein>
    <submittedName>
        <fullName evidence="3">Transmembrane protein 95</fullName>
    </submittedName>
</protein>
<dbReference type="GO" id="GO:0007342">
    <property type="term" value="P:fusion of sperm to egg plasma membrane involved in single fertilization"/>
    <property type="evidence" value="ECO:0007669"/>
    <property type="project" value="InterPro"/>
</dbReference>
<dbReference type="AlphaFoldDB" id="M3XHZ1"/>
<dbReference type="InterPro" id="IPR027984">
    <property type="entry name" value="TMEM95"/>
</dbReference>
<dbReference type="GO" id="GO:0002080">
    <property type="term" value="C:acrosomal membrane"/>
    <property type="evidence" value="ECO:0007669"/>
    <property type="project" value="TreeGrafter"/>
</dbReference>
<proteinExistence type="predicted"/>
<dbReference type="GO" id="GO:0097524">
    <property type="term" value="C:sperm plasma membrane"/>
    <property type="evidence" value="ECO:0007669"/>
    <property type="project" value="InterPro"/>
</dbReference>
<dbReference type="OrthoDB" id="9936222at2759"/>
<accession>M3XHZ1</accession>
<dbReference type="Proteomes" id="UP000008672">
    <property type="component" value="Unassembled WGS sequence"/>
</dbReference>
<evidence type="ECO:0000313" key="3">
    <source>
        <dbReference type="Ensembl" id="ENSLACP00000022347.1"/>
    </source>
</evidence>
<dbReference type="InParanoid" id="M3XHZ1"/>
<feature type="transmembrane region" description="Helical" evidence="1">
    <location>
        <begin position="158"/>
        <end position="183"/>
    </location>
</feature>
<dbReference type="EMBL" id="AFYH01089115">
    <property type="status" value="NOT_ANNOTATED_CDS"/>
    <property type="molecule type" value="Genomic_DNA"/>
</dbReference>
<dbReference type="PANTHER" id="PTHR38808:SF1">
    <property type="entry name" value="SPERM-EGG FUSION PROTEIN TMEM95"/>
    <property type="match status" value="1"/>
</dbReference>
<dbReference type="GeneID" id="106703880"/>
<feature type="signal peptide" evidence="2">
    <location>
        <begin position="1"/>
        <end position="24"/>
    </location>
</feature>
<dbReference type="RefSeq" id="XP_014345104.1">
    <property type="nucleotide sequence ID" value="XM_014489618.2"/>
</dbReference>
<reference evidence="3" key="2">
    <citation type="submission" date="2025-08" db="UniProtKB">
        <authorList>
            <consortium name="Ensembl"/>
        </authorList>
    </citation>
    <scope>IDENTIFICATION</scope>
</reference>
<dbReference type="Ensembl" id="ENSLACT00000025188.1">
    <property type="protein sequence ID" value="ENSLACP00000022347.1"/>
    <property type="gene ID" value="ENSLACG00000022440.1"/>
</dbReference>
<reference evidence="3" key="3">
    <citation type="submission" date="2025-09" db="UniProtKB">
        <authorList>
            <consortium name="Ensembl"/>
        </authorList>
    </citation>
    <scope>IDENTIFICATION</scope>
</reference>
<gene>
    <name evidence="3" type="primary">LOC106703880</name>
</gene>
<sequence>MEERNCMAPLRVILVLTLCGGVRSCVFCSLKYKNVENRFHQLCSGYMKTYNKTRCSKYMENTDFDDFAFHENKVIQITEKTHRVFRVLEINRSLADLPQYWDWLFEKKLVEYTHQVLCPPTCRGFVRTVNCTTCQREKVDCWDFKRCYPEKLSLQESVYLLIIISVACFAIGTFSFFSEYYFIYRHEK</sequence>
<dbReference type="OMA" id="STCEGTE"/>
<feature type="chain" id="PRO_5004043335" evidence="2">
    <location>
        <begin position="25"/>
        <end position="188"/>
    </location>
</feature>